<dbReference type="EMBL" id="JYDL01000032">
    <property type="protein sequence ID" value="KRX22353.1"/>
    <property type="molecule type" value="Genomic_DNA"/>
</dbReference>
<reference evidence="1 2" key="1">
    <citation type="submission" date="2015-01" db="EMBL/GenBank/DDBJ databases">
        <title>Evolution of Trichinella species and genotypes.</title>
        <authorList>
            <person name="Korhonen P.K."/>
            <person name="Edoardo P."/>
            <person name="Giuseppe L.R."/>
            <person name="Gasser R.B."/>
        </authorList>
    </citation>
    <scope>NUCLEOTIDE SEQUENCE [LARGE SCALE GENOMIC DNA]</scope>
    <source>
        <strain evidence="1">ISS37</strain>
    </source>
</reference>
<evidence type="ECO:0000313" key="2">
    <source>
        <dbReference type="Proteomes" id="UP000054630"/>
    </source>
</evidence>
<name>A0A0V0S6I9_9BILA</name>
<keyword evidence="2" id="KW-1185">Reference proteome</keyword>
<dbReference type="OrthoDB" id="5912044at2759"/>
<accession>A0A0V0S6I9</accession>
<comment type="caution">
    <text evidence="1">The sequence shown here is derived from an EMBL/GenBank/DDBJ whole genome shotgun (WGS) entry which is preliminary data.</text>
</comment>
<dbReference type="AlphaFoldDB" id="A0A0V0S6I9"/>
<sequence length="86" mass="9104">MTADRLSQIVFTCVVAVGGTASISSEWEAPFGSSGGFKCSAEISNVHYDAGHCADDSLTLLKISTHCWRWFPVRLTSCSAAGTLCS</sequence>
<dbReference type="Proteomes" id="UP000054630">
    <property type="component" value="Unassembled WGS sequence"/>
</dbReference>
<protein>
    <submittedName>
        <fullName evidence="1">Uncharacterized protein</fullName>
    </submittedName>
</protein>
<gene>
    <name evidence="1" type="ORF">T07_11980</name>
</gene>
<evidence type="ECO:0000313" key="1">
    <source>
        <dbReference type="EMBL" id="KRX22353.1"/>
    </source>
</evidence>
<proteinExistence type="predicted"/>
<organism evidence="1 2">
    <name type="scientific">Trichinella nelsoni</name>
    <dbReference type="NCBI Taxonomy" id="6336"/>
    <lineage>
        <taxon>Eukaryota</taxon>
        <taxon>Metazoa</taxon>
        <taxon>Ecdysozoa</taxon>
        <taxon>Nematoda</taxon>
        <taxon>Enoplea</taxon>
        <taxon>Dorylaimia</taxon>
        <taxon>Trichinellida</taxon>
        <taxon>Trichinellidae</taxon>
        <taxon>Trichinella</taxon>
    </lineage>
</organism>